<keyword evidence="2" id="KW-0645">Protease</keyword>
<evidence type="ECO:0000256" key="1">
    <source>
        <dbReference type="ARBA" id="ARBA00001947"/>
    </source>
</evidence>
<sequence>MVRISGGAIRSRLDRTFRDRTLLLRDNAGIRSLHISARAQKIAAGSVCACALTLVAALGGMAWQHEALESRQAEIASLRAQYSDLQGRIAGLRDTADDIVANADIETTQDGQPDGGPVAAVRDNLTDLAAANRKLTQRIARVRAGVRGADARAEELAAERDRLRRQLANAEAALAKVTRQREEARQARADLGTELTAQRAHRQAEAAGRAHAEAHADRLTARLDMARDRVTALRDELKAVEARLTASRTRHQALLAERARLADNVRALEGRLGLSSGDGRNLMARVSAVAKALRDAQQDKRSLASTRNKLRKRVASLESELSKLRERDLGLFKHFAERTGSGLTRVRETVAMTGVDVDKLVRRVKTAHAGAKGGPLVKLDAPVNDPIAKHASRLSRKMRRMLALQEALGSMPLTAPVESYWISSYFGKRRDPYTDEWAMHEGLDLAADAGSAVKATAPGKVVFAGHRAGYGRMVKVDHGLGLVTVYGHLKEIRVQQGERVGHREKVGELGNTGRSTGPHVHYEVRMDGDPADPMKFLKAGKHVFKG</sequence>
<dbReference type="GO" id="GO:0006508">
    <property type="term" value="P:proteolysis"/>
    <property type="evidence" value="ECO:0007669"/>
    <property type="project" value="UniProtKB-KW"/>
</dbReference>
<dbReference type="Proteomes" id="UP000199415">
    <property type="component" value="Unassembled WGS sequence"/>
</dbReference>
<dbReference type="GO" id="GO:0046872">
    <property type="term" value="F:metal ion binding"/>
    <property type="evidence" value="ECO:0007669"/>
    <property type="project" value="UniProtKB-KW"/>
</dbReference>
<name>A0A1G7P2N7_9PROT</name>
<keyword evidence="3" id="KW-0479">Metal-binding</keyword>
<accession>A0A1G7P2N7</accession>
<dbReference type="InterPro" id="IPR016047">
    <property type="entry name" value="M23ase_b-sheet_dom"/>
</dbReference>
<dbReference type="GO" id="GO:0004222">
    <property type="term" value="F:metalloendopeptidase activity"/>
    <property type="evidence" value="ECO:0007669"/>
    <property type="project" value="TreeGrafter"/>
</dbReference>
<evidence type="ECO:0000256" key="3">
    <source>
        <dbReference type="ARBA" id="ARBA00022723"/>
    </source>
</evidence>
<dbReference type="FunFam" id="2.70.70.10:FF:000006">
    <property type="entry name" value="M23 family peptidase"/>
    <property type="match status" value="1"/>
</dbReference>
<dbReference type="SUPFAM" id="SSF51261">
    <property type="entry name" value="Duplicated hybrid motif"/>
    <property type="match status" value="1"/>
</dbReference>
<dbReference type="Pfam" id="PF01551">
    <property type="entry name" value="Peptidase_M23"/>
    <property type="match status" value="1"/>
</dbReference>
<reference evidence="10 11" key="1">
    <citation type="submission" date="2016-10" db="EMBL/GenBank/DDBJ databases">
        <authorList>
            <person name="de Groot N.N."/>
        </authorList>
    </citation>
    <scope>NUCLEOTIDE SEQUENCE [LARGE SCALE GENOMIC DNA]</scope>
    <source>
        <strain evidence="10 11">DSM 25584</strain>
    </source>
</reference>
<evidence type="ECO:0000313" key="11">
    <source>
        <dbReference type="Proteomes" id="UP000199415"/>
    </source>
</evidence>
<dbReference type="Gene3D" id="1.10.287.1490">
    <property type="match status" value="1"/>
</dbReference>
<dbReference type="CDD" id="cd12797">
    <property type="entry name" value="M23_peptidase"/>
    <property type="match status" value="1"/>
</dbReference>
<evidence type="ECO:0000256" key="6">
    <source>
        <dbReference type="ARBA" id="ARBA00023049"/>
    </source>
</evidence>
<evidence type="ECO:0000256" key="4">
    <source>
        <dbReference type="ARBA" id="ARBA00022801"/>
    </source>
</evidence>
<evidence type="ECO:0000256" key="7">
    <source>
        <dbReference type="SAM" id="Coils"/>
    </source>
</evidence>
<dbReference type="EMBL" id="FNCE01000002">
    <property type="protein sequence ID" value="SDF80582.1"/>
    <property type="molecule type" value="Genomic_DNA"/>
</dbReference>
<keyword evidence="4 10" id="KW-0378">Hydrolase</keyword>
<dbReference type="PANTHER" id="PTHR21666:SF288">
    <property type="entry name" value="CELL DIVISION PROTEIN YTFB"/>
    <property type="match status" value="1"/>
</dbReference>
<dbReference type="InterPro" id="IPR050570">
    <property type="entry name" value="Cell_wall_metabolism_enzyme"/>
</dbReference>
<evidence type="ECO:0000313" key="10">
    <source>
        <dbReference type="EMBL" id="SDF80582.1"/>
    </source>
</evidence>
<evidence type="ECO:0000256" key="5">
    <source>
        <dbReference type="ARBA" id="ARBA00022833"/>
    </source>
</evidence>
<evidence type="ECO:0000256" key="2">
    <source>
        <dbReference type="ARBA" id="ARBA00022670"/>
    </source>
</evidence>
<dbReference type="STRING" id="1082479.SAMN05216241_102411"/>
<dbReference type="OrthoDB" id="9805070at2"/>
<dbReference type="InterPro" id="IPR045974">
    <property type="entry name" value="DUF5930"/>
</dbReference>
<keyword evidence="11" id="KW-1185">Reference proteome</keyword>
<keyword evidence="7" id="KW-0175">Coiled coil</keyword>
<keyword evidence="5" id="KW-0862">Zinc</keyword>
<gene>
    <name evidence="10" type="ORF">SAMN05216241_102411</name>
</gene>
<organism evidence="10 11">
    <name type="scientific">Limimonas halophila</name>
    <dbReference type="NCBI Taxonomy" id="1082479"/>
    <lineage>
        <taxon>Bacteria</taxon>
        <taxon>Pseudomonadati</taxon>
        <taxon>Pseudomonadota</taxon>
        <taxon>Alphaproteobacteria</taxon>
        <taxon>Rhodospirillales</taxon>
        <taxon>Rhodovibrionaceae</taxon>
        <taxon>Limimonas</taxon>
    </lineage>
</organism>
<feature type="domain" description="M23ase beta-sheet core" evidence="8">
    <location>
        <begin position="439"/>
        <end position="533"/>
    </location>
</feature>
<dbReference type="AlphaFoldDB" id="A0A1G7P2N7"/>
<feature type="coiled-coil region" evidence="7">
    <location>
        <begin position="68"/>
        <end position="327"/>
    </location>
</feature>
<comment type="cofactor">
    <cofactor evidence="1">
        <name>Zn(2+)</name>
        <dbReference type="ChEBI" id="CHEBI:29105"/>
    </cofactor>
</comment>
<keyword evidence="6" id="KW-0482">Metalloprotease</keyword>
<proteinExistence type="predicted"/>
<dbReference type="InterPro" id="IPR011055">
    <property type="entry name" value="Dup_hybrid_motif"/>
</dbReference>
<evidence type="ECO:0000259" key="8">
    <source>
        <dbReference type="Pfam" id="PF01551"/>
    </source>
</evidence>
<dbReference type="Pfam" id="PF19353">
    <property type="entry name" value="DUF5930"/>
    <property type="match status" value="1"/>
</dbReference>
<dbReference type="Gene3D" id="2.70.70.10">
    <property type="entry name" value="Glucose Permease (Domain IIA)"/>
    <property type="match status" value="1"/>
</dbReference>
<feature type="domain" description="DUF5930" evidence="9">
    <location>
        <begin position="233"/>
        <end position="419"/>
    </location>
</feature>
<evidence type="ECO:0000259" key="9">
    <source>
        <dbReference type="Pfam" id="PF19353"/>
    </source>
</evidence>
<protein>
    <submittedName>
        <fullName evidence="10">Murein DD-endopeptidase MepM and murein hydrolase activator NlpD, contain LysM domain</fullName>
    </submittedName>
</protein>
<dbReference type="PANTHER" id="PTHR21666">
    <property type="entry name" value="PEPTIDASE-RELATED"/>
    <property type="match status" value="1"/>
</dbReference>